<evidence type="ECO:0000313" key="2">
    <source>
        <dbReference type="EMBL" id="PCJ39299.1"/>
    </source>
</evidence>
<dbReference type="InterPro" id="IPR045394">
    <property type="entry name" value="Abhydrolase_dom"/>
</dbReference>
<comment type="caution">
    <text evidence="2">The sequence shown here is derived from an EMBL/GenBank/DDBJ whole genome shotgun (WGS) entry which is preliminary data.</text>
</comment>
<feature type="domain" description="Alpha/beta hydrolase" evidence="1">
    <location>
        <begin position="172"/>
        <end position="547"/>
    </location>
</feature>
<organism evidence="2 3">
    <name type="scientific">SAR86 cluster bacterium</name>
    <dbReference type="NCBI Taxonomy" id="2030880"/>
    <lineage>
        <taxon>Bacteria</taxon>
        <taxon>Pseudomonadati</taxon>
        <taxon>Pseudomonadota</taxon>
        <taxon>Gammaproteobacteria</taxon>
        <taxon>SAR86 cluster</taxon>
    </lineage>
</organism>
<reference evidence="3" key="1">
    <citation type="submission" date="2017-08" db="EMBL/GenBank/DDBJ databases">
        <title>A dynamic microbial community with high functional redundancy inhabits the cold, oxic subseafloor aquifer.</title>
        <authorList>
            <person name="Tully B.J."/>
            <person name="Wheat C.G."/>
            <person name="Glazer B.T."/>
            <person name="Huber J.A."/>
        </authorList>
    </citation>
    <scope>NUCLEOTIDE SEQUENCE [LARGE SCALE GENOMIC DNA]</scope>
</reference>
<proteinExistence type="predicted"/>
<evidence type="ECO:0000259" key="1">
    <source>
        <dbReference type="Pfam" id="PF20091"/>
    </source>
</evidence>
<name>A0A2A5C5Y5_9GAMM</name>
<dbReference type="Pfam" id="PF20091">
    <property type="entry name" value="Abhydrolase_10"/>
    <property type="match status" value="1"/>
</dbReference>
<gene>
    <name evidence="2" type="ORF">COA71_14365</name>
</gene>
<protein>
    <recommendedName>
        <fullName evidence="1">Alpha/beta hydrolase domain-containing protein</fullName>
    </recommendedName>
</protein>
<dbReference type="Proteomes" id="UP000228987">
    <property type="component" value="Unassembled WGS sequence"/>
</dbReference>
<dbReference type="EMBL" id="NVWI01000016">
    <property type="protein sequence ID" value="PCJ39299.1"/>
    <property type="molecule type" value="Genomic_DNA"/>
</dbReference>
<evidence type="ECO:0000313" key="3">
    <source>
        <dbReference type="Proteomes" id="UP000228987"/>
    </source>
</evidence>
<dbReference type="AlphaFoldDB" id="A0A2A5C5Y5"/>
<accession>A0A2A5C5Y5</accession>
<sequence>MSVFIKHGFSLQKYLLVFLVWIGLVPFTFAEVSSYEITSRQPYASGMTFGDVGAYEEIIGRLHYEIDPANLQNQVIVDLEFAPLNARGMIEMSGDFEIIVPVNPDNGNGVALIDIPNRGNRISPRFNQPNANDSVGGGFLMQEGYTLVWVGWEFDINNGLKLDVPVTTDTDAMPIAGLGFAAVRDIGSWIKYSSDALVSSEHLLSFGLSQSGRYLRNYLYLGFNTDEAGRKVYDGMDAHIAGSSKIDLNRRGATPVSQGQFNSTTFPFADNAYPDPVTGVSEGLLENSRARQNQPRIFYTNTSVEYWGGGRVAALVHTSPDGSEDLELPDNVRFYLLASTQHGPAAFPPAGPGNGQLSNNPLNYWWHMRALLVALTDWVTDDVEPPASAHPRLGDNTLVRPEQVNFPDIPGVHTLINVNAGTRVANSLLENEGGVGAALPLLVPQVDQNGNDMSGLLHPELIVPLATYTGWNFSSPERGDPDQLFPLAGSYIAFTPNRETRESLNDPRLSIAERYSDKQDFLNQISNVTQEIIEQRYLLAADKGAIIERASQHWDFLMEP</sequence>